<gene>
    <name evidence="3" type="ORF">BCY86_07245</name>
</gene>
<dbReference type="Gene3D" id="3.40.50.150">
    <property type="entry name" value="Vaccinia Virus protein VP39"/>
    <property type="match status" value="1"/>
</dbReference>
<keyword evidence="2" id="KW-0808">Transferase</keyword>
<organism evidence="3 4">
    <name type="scientific">Pajaroellobacter abortibovis</name>
    <dbReference type="NCBI Taxonomy" id="1882918"/>
    <lineage>
        <taxon>Bacteria</taxon>
        <taxon>Pseudomonadati</taxon>
        <taxon>Myxococcota</taxon>
        <taxon>Polyangia</taxon>
        <taxon>Polyangiales</taxon>
        <taxon>Polyangiaceae</taxon>
    </lineage>
</organism>
<dbReference type="AlphaFoldDB" id="A0A1L6MY50"/>
<dbReference type="GO" id="GO:0032259">
    <property type="term" value="P:methylation"/>
    <property type="evidence" value="ECO:0007669"/>
    <property type="project" value="UniProtKB-KW"/>
</dbReference>
<dbReference type="GO" id="GO:0008276">
    <property type="term" value="F:protein methyltransferase activity"/>
    <property type="evidence" value="ECO:0007669"/>
    <property type="project" value="TreeGrafter"/>
</dbReference>
<keyword evidence="4" id="KW-1185">Reference proteome</keyword>
<name>A0A1L6MY50_9BACT</name>
<dbReference type="InterPro" id="IPR029063">
    <property type="entry name" value="SAM-dependent_MTases_sf"/>
</dbReference>
<dbReference type="STRING" id="1882918.BCY86_07245"/>
<evidence type="ECO:0000313" key="4">
    <source>
        <dbReference type="Proteomes" id="UP000185544"/>
    </source>
</evidence>
<evidence type="ECO:0008006" key="5">
    <source>
        <dbReference type="Google" id="ProtNLM"/>
    </source>
</evidence>
<dbReference type="PANTHER" id="PTHR43648">
    <property type="entry name" value="ELECTRON TRANSFER FLAVOPROTEIN BETA SUBUNIT LYSINE METHYLTRANSFERASE"/>
    <property type="match status" value="1"/>
</dbReference>
<protein>
    <recommendedName>
        <fullName evidence="5">Ribosomal protein L11 methyltransferase</fullName>
    </recommendedName>
</protein>
<reference evidence="3 4" key="1">
    <citation type="submission" date="2016-08" db="EMBL/GenBank/DDBJ databases">
        <title>Identification and validation of antigenic proteins from Pajaroellobacter abortibovis using de-novo genome sequence assembly and reverse vaccinology.</title>
        <authorList>
            <person name="Welly B.T."/>
            <person name="Miller M.R."/>
            <person name="Stott J.L."/>
            <person name="Blanchard M.T."/>
            <person name="Islas-Trejo A.D."/>
            <person name="O'Rourke S.M."/>
            <person name="Young A.E."/>
            <person name="Medrano J.F."/>
            <person name="Van Eenennaam A.L."/>
        </authorList>
    </citation>
    <scope>NUCLEOTIDE SEQUENCE [LARGE SCALE GENOMIC DNA]</scope>
    <source>
        <strain evidence="3 4">BTF92-0548A/99-0131</strain>
    </source>
</reference>
<accession>A0A1L6MY50</accession>
<evidence type="ECO:0000256" key="2">
    <source>
        <dbReference type="ARBA" id="ARBA00022679"/>
    </source>
</evidence>
<dbReference type="EMBL" id="CP016908">
    <property type="protein sequence ID" value="APS00493.1"/>
    <property type="molecule type" value="Genomic_DNA"/>
</dbReference>
<dbReference type="SUPFAM" id="SSF53335">
    <property type="entry name" value="S-adenosyl-L-methionine-dependent methyltransferases"/>
    <property type="match status" value="1"/>
</dbReference>
<evidence type="ECO:0000313" key="3">
    <source>
        <dbReference type="EMBL" id="APS00493.1"/>
    </source>
</evidence>
<dbReference type="KEGG" id="pabo:BCY86_07245"/>
<dbReference type="Pfam" id="PF06325">
    <property type="entry name" value="PrmA"/>
    <property type="match status" value="1"/>
</dbReference>
<keyword evidence="1" id="KW-0489">Methyltransferase</keyword>
<dbReference type="CDD" id="cd02440">
    <property type="entry name" value="AdoMet_MTases"/>
    <property type="match status" value="1"/>
</dbReference>
<dbReference type="RefSeq" id="WP_075277161.1">
    <property type="nucleotide sequence ID" value="NZ_CP016908.1"/>
</dbReference>
<dbReference type="InterPro" id="IPR050078">
    <property type="entry name" value="Ribosomal_L11_MeTrfase_PrmA"/>
</dbReference>
<dbReference type="OrthoDB" id="9785995at2"/>
<evidence type="ECO:0000256" key="1">
    <source>
        <dbReference type="ARBA" id="ARBA00022603"/>
    </source>
</evidence>
<dbReference type="PANTHER" id="PTHR43648:SF1">
    <property type="entry name" value="ELECTRON TRANSFER FLAVOPROTEIN BETA SUBUNIT LYSINE METHYLTRANSFERASE"/>
    <property type="match status" value="1"/>
</dbReference>
<dbReference type="Proteomes" id="UP000185544">
    <property type="component" value="Chromosome"/>
</dbReference>
<proteinExistence type="predicted"/>
<sequence length="224" mass="24597">MQPFATEEEAENAVVHLPSSWSPHMNHIVGDSRRDEWKKYLRPFLLCSHVVVCPPWESYIPKPKETVIQLEPGRAFGTGLHESTQLAAAALLIHRSSFYSKETLDVGCGSGISGLTALALVASYAHGTDTDPDSVATAQENAERNGWHSKTKWMLADSNMELGLYDTVVANIEQLTLIELGLFLIRHLAPHGILILSGLLVLQAPSLIETYNSLLLLDTTIQGE</sequence>